<accession>A0A409YNB5</accession>
<sequence>TVIFKKWLIYPGYTLGLHWAYPRSALGVPWVYPRCSLGIPWGFHRMYDVSCLDKLEDTPVCDWVEFASSKLGNAPCVCSNNSAPKTLCVCGNTLTPPESEIKMQLRPQVWGHGKVGPVYNGRPCHEMGDLWDALHNTYNAASDRTYDVSCLDELEDTPVRDWVEFSSSELKDALHACSNNSAPGPDHITWKHLKVLVTDPEVSQVLLALANACLRWDSQSGSRAKELIGKPFMFRTHKLVIEAARSNPGTPLCTRCWRWGHPAIIACRAAQPKCACCAGPHTEDQHRHYAGCCKGDASADPPVAPTPAGQPCPHTKRCPNCGRNHSAYERACKFWSHRFDREWFVAKYAEVRAHRLARLRRPPNHPHVD</sequence>
<proteinExistence type="predicted"/>
<dbReference type="EMBL" id="NHYE01000603">
    <property type="protein sequence ID" value="PPR04569.1"/>
    <property type="molecule type" value="Genomic_DNA"/>
</dbReference>
<dbReference type="AlphaFoldDB" id="A0A409YNB5"/>
<dbReference type="OrthoDB" id="2997340at2759"/>
<keyword evidence="2" id="KW-1185">Reference proteome</keyword>
<comment type="caution">
    <text evidence="1">The sequence shown here is derived from an EMBL/GenBank/DDBJ whole genome shotgun (WGS) entry which is preliminary data.</text>
</comment>
<evidence type="ECO:0000313" key="1">
    <source>
        <dbReference type="EMBL" id="PPR04569.1"/>
    </source>
</evidence>
<organism evidence="1 2">
    <name type="scientific">Gymnopilus dilepis</name>
    <dbReference type="NCBI Taxonomy" id="231916"/>
    <lineage>
        <taxon>Eukaryota</taxon>
        <taxon>Fungi</taxon>
        <taxon>Dikarya</taxon>
        <taxon>Basidiomycota</taxon>
        <taxon>Agaricomycotina</taxon>
        <taxon>Agaricomycetes</taxon>
        <taxon>Agaricomycetidae</taxon>
        <taxon>Agaricales</taxon>
        <taxon>Agaricineae</taxon>
        <taxon>Hymenogastraceae</taxon>
        <taxon>Gymnopilus</taxon>
    </lineage>
</organism>
<reference evidence="1 2" key="1">
    <citation type="journal article" date="2018" name="Evol. Lett.">
        <title>Horizontal gene cluster transfer increased hallucinogenic mushroom diversity.</title>
        <authorList>
            <person name="Reynolds H.T."/>
            <person name="Vijayakumar V."/>
            <person name="Gluck-Thaler E."/>
            <person name="Korotkin H.B."/>
            <person name="Matheny P.B."/>
            <person name="Slot J.C."/>
        </authorList>
    </citation>
    <scope>NUCLEOTIDE SEQUENCE [LARGE SCALE GENOMIC DNA]</scope>
    <source>
        <strain evidence="1 2">SRW20</strain>
    </source>
</reference>
<gene>
    <name evidence="1" type="ORF">CVT26_002446</name>
</gene>
<name>A0A409YNB5_9AGAR</name>
<dbReference type="Proteomes" id="UP000284706">
    <property type="component" value="Unassembled WGS sequence"/>
</dbReference>
<protein>
    <submittedName>
        <fullName evidence="1">Uncharacterized protein</fullName>
    </submittedName>
</protein>
<dbReference type="InParanoid" id="A0A409YNB5"/>
<evidence type="ECO:0000313" key="2">
    <source>
        <dbReference type="Proteomes" id="UP000284706"/>
    </source>
</evidence>
<feature type="non-terminal residue" evidence="1">
    <location>
        <position position="1"/>
    </location>
</feature>